<dbReference type="UniPathway" id="UPA00191"/>
<dbReference type="Proteomes" id="UP000250299">
    <property type="component" value="Chromosome"/>
</dbReference>
<evidence type="ECO:0000256" key="6">
    <source>
        <dbReference type="ARBA" id="ARBA00022723"/>
    </source>
</evidence>
<feature type="domain" description="Rubredoxin-like" evidence="11">
    <location>
        <begin position="1"/>
        <end position="52"/>
    </location>
</feature>
<comment type="function">
    <text evidence="1">Involved in the hydrocarbon hydroxylating system, which transfers electrons from NADH to rubredoxin reductase and then through rubredoxin to alkane 1 monooxygenase.</text>
</comment>
<sequence length="55" mass="6268">MKKWQCFFCGFTYDENLGLPEEGILPGTLWHDIPETWICPKCGAAKQDFAMIEAS</sequence>
<dbReference type="Gene3D" id="2.20.28.10">
    <property type="match status" value="1"/>
</dbReference>
<keyword evidence="6 9" id="KW-0479">Metal-binding</keyword>
<accession>A0A2Z4RUG8</accession>
<dbReference type="FunFam" id="2.20.28.10:FF:000001">
    <property type="entry name" value="Rubredoxin"/>
    <property type="match status" value="1"/>
</dbReference>
<dbReference type="PANTHER" id="PTHR47627:SF1">
    <property type="entry name" value="RUBREDOXIN-1-RELATED"/>
    <property type="match status" value="1"/>
</dbReference>
<feature type="binding site" evidence="10">
    <location>
        <position position="9"/>
    </location>
    <ligand>
        <name>Fe cation</name>
        <dbReference type="ChEBI" id="CHEBI:24875"/>
    </ligand>
</feature>
<dbReference type="InterPro" id="IPR024935">
    <property type="entry name" value="Rubredoxin_dom"/>
</dbReference>
<dbReference type="PRINTS" id="PR00163">
    <property type="entry name" value="RUBREDOXIN"/>
</dbReference>
<dbReference type="PIRSF" id="PIRSF000071">
    <property type="entry name" value="Rubredoxin"/>
    <property type="match status" value="1"/>
</dbReference>
<dbReference type="PANTHER" id="PTHR47627">
    <property type="entry name" value="RUBREDOXIN"/>
    <property type="match status" value="1"/>
</dbReference>
<feature type="binding site" evidence="10">
    <location>
        <position position="42"/>
    </location>
    <ligand>
        <name>Fe cation</name>
        <dbReference type="ChEBI" id="CHEBI:24875"/>
    </ligand>
</feature>
<dbReference type="SUPFAM" id="SSF57802">
    <property type="entry name" value="Rubredoxin-like"/>
    <property type="match status" value="1"/>
</dbReference>
<dbReference type="GO" id="GO:0009055">
    <property type="term" value="F:electron transfer activity"/>
    <property type="evidence" value="ECO:0007669"/>
    <property type="project" value="InterPro"/>
</dbReference>
<comment type="similarity">
    <text evidence="4 9">Belongs to the rubredoxin family.</text>
</comment>
<name>A0A2Z4RUG8_PSEPU</name>
<feature type="binding site" evidence="10">
    <location>
        <position position="39"/>
    </location>
    <ligand>
        <name>Fe cation</name>
        <dbReference type="ChEBI" id="CHEBI:24875"/>
    </ligand>
</feature>
<keyword evidence="8 9" id="KW-0408">Iron</keyword>
<evidence type="ECO:0000256" key="5">
    <source>
        <dbReference type="ARBA" id="ARBA00022448"/>
    </source>
</evidence>
<evidence type="ECO:0000256" key="3">
    <source>
        <dbReference type="ARBA" id="ARBA00004933"/>
    </source>
</evidence>
<dbReference type="GO" id="GO:0043448">
    <property type="term" value="P:alkane catabolic process"/>
    <property type="evidence" value="ECO:0007669"/>
    <property type="project" value="UniProtKB-UniPathway"/>
</dbReference>
<evidence type="ECO:0000256" key="10">
    <source>
        <dbReference type="PIRSR" id="PIRSR000071-1"/>
    </source>
</evidence>
<evidence type="ECO:0000256" key="8">
    <source>
        <dbReference type="ARBA" id="ARBA00023004"/>
    </source>
</evidence>
<dbReference type="AlphaFoldDB" id="A0A2Z4RUG8"/>
<reference evidence="12 13" key="1">
    <citation type="submission" date="2018-05" db="EMBL/GenBank/DDBJ databases">
        <title>Whole genome sequence of Pseudomonas putida JBC17.</title>
        <authorList>
            <person name="Lee Y.H."/>
            <person name="David K."/>
        </authorList>
    </citation>
    <scope>NUCLEOTIDE SEQUENCE [LARGE SCALE GENOMIC DNA]</scope>
    <source>
        <strain evidence="12 13">JBC17</strain>
    </source>
</reference>
<comment type="pathway">
    <text evidence="3">Hydrocarbon metabolism; alkane degradation.</text>
</comment>
<evidence type="ECO:0000256" key="4">
    <source>
        <dbReference type="ARBA" id="ARBA00005337"/>
    </source>
</evidence>
<dbReference type="InterPro" id="IPR024922">
    <property type="entry name" value="Rubredoxin"/>
</dbReference>
<evidence type="ECO:0000313" key="13">
    <source>
        <dbReference type="Proteomes" id="UP000250299"/>
    </source>
</evidence>
<gene>
    <name evidence="12" type="ORF">DKY63_09095</name>
</gene>
<dbReference type="GO" id="GO:0005737">
    <property type="term" value="C:cytoplasm"/>
    <property type="evidence" value="ECO:0007669"/>
    <property type="project" value="UniProtKB-SubCell"/>
</dbReference>
<evidence type="ECO:0000256" key="2">
    <source>
        <dbReference type="ARBA" id="ARBA00004496"/>
    </source>
</evidence>
<keyword evidence="7 9" id="KW-0249">Electron transport</keyword>
<dbReference type="CDD" id="cd00730">
    <property type="entry name" value="rubredoxin"/>
    <property type="match status" value="1"/>
</dbReference>
<dbReference type="OrthoDB" id="9800607at2"/>
<dbReference type="PROSITE" id="PS50903">
    <property type="entry name" value="RUBREDOXIN_LIKE"/>
    <property type="match status" value="1"/>
</dbReference>
<evidence type="ECO:0000256" key="7">
    <source>
        <dbReference type="ARBA" id="ARBA00022982"/>
    </source>
</evidence>
<comment type="cofactor">
    <cofactor evidence="9 10">
        <name>Fe(3+)</name>
        <dbReference type="ChEBI" id="CHEBI:29034"/>
    </cofactor>
    <text evidence="9 10">Binds 1 Fe(3+) ion per subunit.</text>
</comment>
<proteinExistence type="inferred from homology"/>
<dbReference type="PROSITE" id="PS00202">
    <property type="entry name" value="RUBREDOXIN"/>
    <property type="match status" value="1"/>
</dbReference>
<dbReference type="InterPro" id="IPR050526">
    <property type="entry name" value="Rubredoxin_ET"/>
</dbReference>
<evidence type="ECO:0000259" key="11">
    <source>
        <dbReference type="PROSITE" id="PS50903"/>
    </source>
</evidence>
<comment type="subcellular location">
    <subcellularLocation>
        <location evidence="2">Cytoplasm</location>
    </subcellularLocation>
</comment>
<evidence type="ECO:0000313" key="12">
    <source>
        <dbReference type="EMBL" id="AWY44375.1"/>
    </source>
</evidence>
<organism evidence="12 13">
    <name type="scientific">Pseudomonas putida</name>
    <name type="common">Arthrobacter siderocapsulatus</name>
    <dbReference type="NCBI Taxonomy" id="303"/>
    <lineage>
        <taxon>Bacteria</taxon>
        <taxon>Pseudomonadati</taxon>
        <taxon>Pseudomonadota</taxon>
        <taxon>Gammaproteobacteria</taxon>
        <taxon>Pseudomonadales</taxon>
        <taxon>Pseudomonadaceae</taxon>
        <taxon>Pseudomonas</taxon>
    </lineage>
</organism>
<protein>
    <recommendedName>
        <fullName evidence="9">Rubredoxin</fullName>
    </recommendedName>
</protein>
<dbReference type="InterPro" id="IPR018527">
    <property type="entry name" value="Rubredoxin_Fe_BS"/>
</dbReference>
<keyword evidence="5 9" id="KW-0813">Transport</keyword>
<dbReference type="Pfam" id="PF00301">
    <property type="entry name" value="Rubredoxin"/>
    <property type="match status" value="1"/>
</dbReference>
<dbReference type="EMBL" id="CP029693">
    <property type="protein sequence ID" value="AWY44375.1"/>
    <property type="molecule type" value="Genomic_DNA"/>
</dbReference>
<evidence type="ECO:0000256" key="9">
    <source>
        <dbReference type="PIRNR" id="PIRNR000071"/>
    </source>
</evidence>
<dbReference type="InterPro" id="IPR024934">
    <property type="entry name" value="Rubredoxin-like_dom"/>
</dbReference>
<evidence type="ECO:0000256" key="1">
    <source>
        <dbReference type="ARBA" id="ARBA00002792"/>
    </source>
</evidence>
<dbReference type="GO" id="GO:0005506">
    <property type="term" value="F:iron ion binding"/>
    <property type="evidence" value="ECO:0007669"/>
    <property type="project" value="InterPro"/>
</dbReference>
<feature type="binding site" evidence="10">
    <location>
        <position position="6"/>
    </location>
    <ligand>
        <name>Fe cation</name>
        <dbReference type="ChEBI" id="CHEBI:24875"/>
    </ligand>
</feature>